<dbReference type="Proteomes" id="UP001431209">
    <property type="component" value="Unassembled WGS sequence"/>
</dbReference>
<dbReference type="GO" id="GO:0008270">
    <property type="term" value="F:zinc ion binding"/>
    <property type="evidence" value="ECO:0007669"/>
    <property type="project" value="UniProtKB-KW"/>
</dbReference>
<comment type="caution">
    <text evidence="5">The sequence shown here is derived from an EMBL/GenBank/DDBJ whole genome shotgun (WGS) entry which is preliminary data.</text>
</comment>
<comment type="similarity">
    <text evidence="1">Belongs to the RING-type zinc finger family. LOG2 subfamily.</text>
</comment>
<dbReference type="AlphaFoldDB" id="A0AAW2YYC3"/>
<gene>
    <name evidence="5" type="ORF">AKO1_011370</name>
</gene>
<protein>
    <submittedName>
        <fullName evidence="5">E3 ubiquitin-protein ligase</fullName>
    </submittedName>
</protein>
<dbReference type="InterPro" id="IPR045195">
    <property type="entry name" value="LOG2-like_mRING_C3HC5"/>
</dbReference>
<dbReference type="EMBL" id="JAOPGA020000797">
    <property type="protein sequence ID" value="KAL0481921.1"/>
    <property type="molecule type" value="Genomic_DNA"/>
</dbReference>
<reference evidence="5 6" key="1">
    <citation type="submission" date="2024-03" db="EMBL/GenBank/DDBJ databases">
        <title>The Acrasis kona genome and developmental transcriptomes reveal deep origins of eukaryotic multicellular pathways.</title>
        <authorList>
            <person name="Sheikh S."/>
            <person name="Fu C.-J."/>
            <person name="Brown M.W."/>
            <person name="Baldauf S.L."/>
        </authorList>
    </citation>
    <scope>NUCLEOTIDE SEQUENCE [LARGE SCALE GENOMIC DNA]</scope>
    <source>
        <strain evidence="5 6">ATCC MYA-3509</strain>
    </source>
</reference>
<name>A0AAW2YYC3_9EUKA</name>
<dbReference type="GO" id="GO:0061630">
    <property type="term" value="F:ubiquitin protein ligase activity"/>
    <property type="evidence" value="ECO:0007669"/>
    <property type="project" value="UniProtKB-EC"/>
</dbReference>
<evidence type="ECO:0000256" key="2">
    <source>
        <dbReference type="PROSITE-ProRule" id="PRU00175"/>
    </source>
</evidence>
<dbReference type="InterPro" id="IPR001841">
    <property type="entry name" value="Znf_RING"/>
</dbReference>
<feature type="compositionally biased region" description="Basic residues" evidence="3">
    <location>
        <begin position="351"/>
        <end position="361"/>
    </location>
</feature>
<feature type="region of interest" description="Disordered" evidence="3">
    <location>
        <begin position="1"/>
        <end position="22"/>
    </location>
</feature>
<evidence type="ECO:0000256" key="3">
    <source>
        <dbReference type="SAM" id="MobiDB-lite"/>
    </source>
</evidence>
<dbReference type="CDD" id="cd16789">
    <property type="entry name" value="mRING-HC-C3HC5_MGRN1-like"/>
    <property type="match status" value="1"/>
</dbReference>
<dbReference type="InterPro" id="IPR013083">
    <property type="entry name" value="Znf_RING/FYVE/PHD"/>
</dbReference>
<proteinExistence type="inferred from homology"/>
<feature type="domain" description="RING-type" evidence="4">
    <location>
        <begin position="254"/>
        <end position="293"/>
    </location>
</feature>
<dbReference type="Gene3D" id="3.30.40.10">
    <property type="entry name" value="Zinc/RING finger domain, C3HC4 (zinc finger)"/>
    <property type="match status" value="1"/>
</dbReference>
<dbReference type="PANTHER" id="PTHR22996:SF0">
    <property type="entry name" value="RE60872P-RELATED"/>
    <property type="match status" value="1"/>
</dbReference>
<evidence type="ECO:0000256" key="1">
    <source>
        <dbReference type="ARBA" id="ARBA00025721"/>
    </source>
</evidence>
<sequence>MGITASLRRDPPQTVDLPNNTVPPQNSEAYFLMFGGPPITGTQFLEQNVFYVQSQRHVQQPVIPPEFKETVTIQNDLNLLKRSLKITPTDQSKYTLEFEFDSRVPCDVFVHLIAKEFKDKSTKRNTFKSALSFKKKFYEAASGNTYKETNIDLSPYSAMQLTMESPESFECPLVVELRSNENCQITYAQFVQSGAVYGIKFIKQKIIINGQTFELADIYGFDQQEDHHDPSEKPKSPADMVMNIEDVDPDDSKCVICITDQADTAVLPCRHMCMCHGCAKILRLQTNKCPICRTQIDNLIVLEGIEPVEVQEEPSQPQVDKNKETQEDQEDITDSQGEDERNEDEVEQTDKKKKKKSKTRKNKAEEKEPLVEDANTSSSSITQEM</sequence>
<keyword evidence="2" id="KW-0862">Zinc</keyword>
<dbReference type="Pfam" id="PF13920">
    <property type="entry name" value="zf-C3HC4_3"/>
    <property type="match status" value="1"/>
</dbReference>
<accession>A0AAW2YYC3</accession>
<feature type="compositionally biased region" description="Polar residues" evidence="3">
    <location>
        <begin position="374"/>
        <end position="385"/>
    </location>
</feature>
<dbReference type="SUPFAM" id="SSF57850">
    <property type="entry name" value="RING/U-box"/>
    <property type="match status" value="1"/>
</dbReference>
<dbReference type="InterPro" id="IPR045194">
    <property type="entry name" value="MGRN1/RNF157-like"/>
</dbReference>
<dbReference type="GO" id="GO:0016567">
    <property type="term" value="P:protein ubiquitination"/>
    <property type="evidence" value="ECO:0007669"/>
    <property type="project" value="TreeGrafter"/>
</dbReference>
<keyword evidence="2" id="KW-0479">Metal-binding</keyword>
<feature type="compositionally biased region" description="Acidic residues" evidence="3">
    <location>
        <begin position="327"/>
        <end position="347"/>
    </location>
</feature>
<dbReference type="PROSITE" id="PS50089">
    <property type="entry name" value="ZF_RING_2"/>
    <property type="match status" value="1"/>
</dbReference>
<evidence type="ECO:0000313" key="5">
    <source>
        <dbReference type="EMBL" id="KAL0481921.1"/>
    </source>
</evidence>
<dbReference type="PANTHER" id="PTHR22996">
    <property type="entry name" value="MAHOGUNIN"/>
    <property type="match status" value="1"/>
</dbReference>
<evidence type="ECO:0000313" key="6">
    <source>
        <dbReference type="Proteomes" id="UP001431209"/>
    </source>
</evidence>
<feature type="region of interest" description="Disordered" evidence="3">
    <location>
        <begin position="309"/>
        <end position="385"/>
    </location>
</feature>
<evidence type="ECO:0000259" key="4">
    <source>
        <dbReference type="PROSITE" id="PS50089"/>
    </source>
</evidence>
<keyword evidence="2" id="KW-0863">Zinc-finger</keyword>
<dbReference type="SMART" id="SM00184">
    <property type="entry name" value="RING"/>
    <property type="match status" value="1"/>
</dbReference>
<organism evidence="5 6">
    <name type="scientific">Acrasis kona</name>
    <dbReference type="NCBI Taxonomy" id="1008807"/>
    <lineage>
        <taxon>Eukaryota</taxon>
        <taxon>Discoba</taxon>
        <taxon>Heterolobosea</taxon>
        <taxon>Tetramitia</taxon>
        <taxon>Eutetramitia</taxon>
        <taxon>Acrasidae</taxon>
        <taxon>Acrasis</taxon>
    </lineage>
</organism>
<keyword evidence="6" id="KW-1185">Reference proteome</keyword>